<dbReference type="EMBL" id="JAMYWD010000057">
    <property type="protein sequence ID" value="KAJ4949907.1"/>
    <property type="molecule type" value="Genomic_DNA"/>
</dbReference>
<comment type="caution">
    <text evidence="2">The sequence shown here is derived from an EMBL/GenBank/DDBJ whole genome shotgun (WGS) entry which is preliminary data.</text>
</comment>
<organism evidence="2 3">
    <name type="scientific">Protea cynaroides</name>
    <dbReference type="NCBI Taxonomy" id="273540"/>
    <lineage>
        <taxon>Eukaryota</taxon>
        <taxon>Viridiplantae</taxon>
        <taxon>Streptophyta</taxon>
        <taxon>Embryophyta</taxon>
        <taxon>Tracheophyta</taxon>
        <taxon>Spermatophyta</taxon>
        <taxon>Magnoliopsida</taxon>
        <taxon>Proteales</taxon>
        <taxon>Proteaceae</taxon>
        <taxon>Protea</taxon>
    </lineage>
</organism>
<evidence type="ECO:0000313" key="2">
    <source>
        <dbReference type="EMBL" id="KAJ4949907.1"/>
    </source>
</evidence>
<name>A0A9Q0JSI1_9MAGN</name>
<proteinExistence type="predicted"/>
<dbReference type="Proteomes" id="UP001141806">
    <property type="component" value="Unassembled WGS sequence"/>
</dbReference>
<accession>A0A9Q0JSI1</accession>
<sequence length="177" mass="19379">MGFSLNKLLVEKGKKNLGWNRSSSSSKPWVIDEGAADYINSARLRDQRLNRSLQEERVYQIPYGRSSLVSVLVVLGSALVIQYSCNSAYGVLTPVDYKALCLAGVPASCCELESPTRRLTFRYPSVLIPQSPNVSSSMNVAPVLRNVSSVSRSLEVHASLLGMEEATGIVLHPLFFS</sequence>
<protein>
    <submittedName>
        <fullName evidence="2">Uncharacterized protein</fullName>
    </submittedName>
</protein>
<dbReference type="AlphaFoldDB" id="A0A9Q0JSI1"/>
<keyword evidence="3" id="KW-1185">Reference proteome</keyword>
<reference evidence="2" key="1">
    <citation type="journal article" date="2023" name="Plant J.">
        <title>The genome of the king protea, Protea cynaroides.</title>
        <authorList>
            <person name="Chang J."/>
            <person name="Duong T.A."/>
            <person name="Schoeman C."/>
            <person name="Ma X."/>
            <person name="Roodt D."/>
            <person name="Barker N."/>
            <person name="Li Z."/>
            <person name="Van de Peer Y."/>
            <person name="Mizrachi E."/>
        </authorList>
    </citation>
    <scope>NUCLEOTIDE SEQUENCE</scope>
    <source>
        <tissue evidence="2">Young leaves</tissue>
    </source>
</reference>
<dbReference type="EMBL" id="JAMYWD010000802">
    <property type="protein sequence ID" value="KAJ4947952.1"/>
    <property type="molecule type" value="Genomic_DNA"/>
</dbReference>
<gene>
    <name evidence="1" type="ORF">NE237_000096</name>
    <name evidence="2" type="ORF">NE237_008247</name>
</gene>
<evidence type="ECO:0000313" key="3">
    <source>
        <dbReference type="Proteomes" id="UP001141806"/>
    </source>
</evidence>
<evidence type="ECO:0000313" key="1">
    <source>
        <dbReference type="EMBL" id="KAJ4947952.1"/>
    </source>
</evidence>